<dbReference type="PANTHER" id="PTHR30244">
    <property type="entry name" value="TRANSAMINASE"/>
    <property type="match status" value="1"/>
</dbReference>
<dbReference type="GO" id="GO:0030170">
    <property type="term" value="F:pyridoxal phosphate binding"/>
    <property type="evidence" value="ECO:0007669"/>
    <property type="project" value="TreeGrafter"/>
</dbReference>
<dbReference type="GO" id="GO:0000271">
    <property type="term" value="P:polysaccharide biosynthetic process"/>
    <property type="evidence" value="ECO:0007669"/>
    <property type="project" value="TreeGrafter"/>
</dbReference>
<gene>
    <name evidence="1" type="ORF">S01H1_27744</name>
</gene>
<evidence type="ECO:0000313" key="1">
    <source>
        <dbReference type="EMBL" id="GAF92201.1"/>
    </source>
</evidence>
<dbReference type="Gene3D" id="3.40.640.10">
    <property type="entry name" value="Type I PLP-dependent aspartate aminotransferase-like (Major domain)"/>
    <property type="match status" value="1"/>
</dbReference>
<dbReference type="SUPFAM" id="SSF53383">
    <property type="entry name" value="PLP-dependent transferases"/>
    <property type="match status" value="1"/>
</dbReference>
<proteinExistence type="predicted"/>
<dbReference type="EMBL" id="BARS01016919">
    <property type="protein sequence ID" value="GAF92201.1"/>
    <property type="molecule type" value="Genomic_DNA"/>
</dbReference>
<dbReference type="GO" id="GO:0008483">
    <property type="term" value="F:transaminase activity"/>
    <property type="evidence" value="ECO:0007669"/>
    <property type="project" value="TreeGrafter"/>
</dbReference>
<sequence>MSSKLALNGGEPAVSKDLLAHDWERFRKGTPEEIEAVTQVLKSGHLSIAGALGMPQADALEKEFCEWTGAKHCLAVNSGTAALHCAVAGLGIGAGDEVLVPAYTFVATAMAVFHQNAVPVFVDVDPDTYLMDPNRIEECITERTKAIMVVHIHGLPGDMNEIKQIAKKHNLKVIEDAAQAYGACYDGQMAGT</sequence>
<dbReference type="InterPro" id="IPR015424">
    <property type="entry name" value="PyrdxlP-dep_Trfase"/>
</dbReference>
<evidence type="ECO:0008006" key="2">
    <source>
        <dbReference type="Google" id="ProtNLM"/>
    </source>
</evidence>
<dbReference type="InterPro" id="IPR015421">
    <property type="entry name" value="PyrdxlP-dep_Trfase_major"/>
</dbReference>
<dbReference type="AlphaFoldDB" id="X0TYI4"/>
<organism evidence="1">
    <name type="scientific">marine sediment metagenome</name>
    <dbReference type="NCBI Taxonomy" id="412755"/>
    <lineage>
        <taxon>unclassified sequences</taxon>
        <taxon>metagenomes</taxon>
        <taxon>ecological metagenomes</taxon>
    </lineage>
</organism>
<dbReference type="Pfam" id="PF01041">
    <property type="entry name" value="DegT_DnrJ_EryC1"/>
    <property type="match status" value="1"/>
</dbReference>
<name>X0TYI4_9ZZZZ</name>
<dbReference type="InterPro" id="IPR000653">
    <property type="entry name" value="DegT/StrS_aminotransferase"/>
</dbReference>
<protein>
    <recommendedName>
        <fullName evidence="2">Aminotransferase class I/classII domain-containing protein</fullName>
    </recommendedName>
</protein>
<comment type="caution">
    <text evidence="1">The sequence shown here is derived from an EMBL/GenBank/DDBJ whole genome shotgun (WGS) entry which is preliminary data.</text>
</comment>
<dbReference type="PANTHER" id="PTHR30244:SF34">
    <property type="entry name" value="DTDP-4-AMINO-4,6-DIDEOXYGALACTOSE TRANSAMINASE"/>
    <property type="match status" value="1"/>
</dbReference>
<feature type="non-terminal residue" evidence="1">
    <location>
        <position position="192"/>
    </location>
</feature>
<accession>X0TYI4</accession>
<reference evidence="1" key="1">
    <citation type="journal article" date="2014" name="Front. Microbiol.">
        <title>High frequency of phylogenetically diverse reductive dehalogenase-homologous genes in deep subseafloor sedimentary metagenomes.</title>
        <authorList>
            <person name="Kawai M."/>
            <person name="Futagami T."/>
            <person name="Toyoda A."/>
            <person name="Takaki Y."/>
            <person name="Nishi S."/>
            <person name="Hori S."/>
            <person name="Arai W."/>
            <person name="Tsubouchi T."/>
            <person name="Morono Y."/>
            <person name="Uchiyama I."/>
            <person name="Ito T."/>
            <person name="Fujiyama A."/>
            <person name="Inagaki F."/>
            <person name="Takami H."/>
        </authorList>
    </citation>
    <scope>NUCLEOTIDE SEQUENCE</scope>
    <source>
        <strain evidence="1">Expedition CK06-06</strain>
    </source>
</reference>